<dbReference type="Pfam" id="PF00144">
    <property type="entry name" value="Beta-lactamase"/>
    <property type="match status" value="1"/>
</dbReference>
<evidence type="ECO:0000256" key="1">
    <source>
        <dbReference type="SAM" id="SignalP"/>
    </source>
</evidence>
<gene>
    <name evidence="3" type="ORF">ACG00Y_04060</name>
</gene>
<dbReference type="GO" id="GO:0016787">
    <property type="term" value="F:hydrolase activity"/>
    <property type="evidence" value="ECO:0007669"/>
    <property type="project" value="UniProtKB-KW"/>
</dbReference>
<dbReference type="SUPFAM" id="SSF56601">
    <property type="entry name" value="beta-lactamase/transpeptidase-like"/>
    <property type="match status" value="1"/>
</dbReference>
<sequence length="415" mass="44990">MKFHVLALALACAALTHAPLTSAAPPKATAAVNAQGFSPERLKRLDAAIDEQIARQQLAGGVMAVLRDGKPVVFKAFGQRDIENAQPMRTDTIFRIASMTKALTSVAVMILYEEGRFLLKDPVAKFLPAFANVQVAKADGGTEKPRRPLTIHDLLTHTSGMSYGAGPAKAAYEAASMKDWYLVGNDETLEQWTNRFAALPLQSHPGEQFIYGYATDVLGRLVEVVSGQPLDAFIKARITDPLRMPDTGFSVPPEKVARLANVYGLEGGQLKLMETSAKSDFVNGPRKLMSGGAGMVSTAGDYTRFLQMLLNKGELDGVRVLAPKTVALMTADHLRDKSRGDADGFGLGFWVNVKTGGFRELGSEGAFGWGSAYFPQYTVDPKERLIILLMTQLRPAGNSTLALRVRNLTYQALIK</sequence>
<dbReference type="InterPro" id="IPR001466">
    <property type="entry name" value="Beta-lactam-related"/>
</dbReference>
<dbReference type="EC" id="3.-.-.-" evidence="3"/>
<dbReference type="InterPro" id="IPR050789">
    <property type="entry name" value="Diverse_Enzym_Activities"/>
</dbReference>
<keyword evidence="1" id="KW-0732">Signal</keyword>
<feature type="domain" description="Beta-lactamase-related" evidence="2">
    <location>
        <begin position="45"/>
        <end position="396"/>
    </location>
</feature>
<keyword evidence="3" id="KW-0378">Hydrolase</keyword>
<dbReference type="InterPro" id="IPR012338">
    <property type="entry name" value="Beta-lactam/transpept-like"/>
</dbReference>
<dbReference type="RefSeq" id="WP_394476234.1">
    <property type="nucleotide sequence ID" value="NZ_JBIGHV010000002.1"/>
</dbReference>
<accession>A0ABW7EYS5</accession>
<evidence type="ECO:0000313" key="4">
    <source>
        <dbReference type="Proteomes" id="UP001606210"/>
    </source>
</evidence>
<comment type="caution">
    <text evidence="3">The sequence shown here is derived from an EMBL/GenBank/DDBJ whole genome shotgun (WGS) entry which is preliminary data.</text>
</comment>
<dbReference type="PANTHER" id="PTHR43283">
    <property type="entry name" value="BETA-LACTAMASE-RELATED"/>
    <property type="match status" value="1"/>
</dbReference>
<dbReference type="PANTHER" id="PTHR43283:SF3">
    <property type="entry name" value="BETA-LACTAMASE FAMILY PROTEIN (AFU_ORTHOLOGUE AFUA_5G07500)"/>
    <property type="match status" value="1"/>
</dbReference>
<dbReference type="Gene3D" id="3.40.710.10">
    <property type="entry name" value="DD-peptidase/beta-lactamase superfamily"/>
    <property type="match status" value="1"/>
</dbReference>
<name>A0ABW7EYS5_9BURK</name>
<feature type="chain" id="PRO_5046480941" evidence="1">
    <location>
        <begin position="24"/>
        <end position="415"/>
    </location>
</feature>
<reference evidence="3 4" key="1">
    <citation type="submission" date="2024-08" db="EMBL/GenBank/DDBJ databases">
        <authorList>
            <person name="Lu H."/>
        </authorList>
    </citation>
    <scope>NUCLEOTIDE SEQUENCE [LARGE SCALE GENOMIC DNA]</scope>
    <source>
        <strain evidence="3 4">LYH14W</strain>
    </source>
</reference>
<protein>
    <submittedName>
        <fullName evidence="3">Serine hydrolase domain-containing protein</fullName>
        <ecNumber evidence="3">3.-.-.-</ecNumber>
    </submittedName>
</protein>
<feature type="signal peptide" evidence="1">
    <location>
        <begin position="1"/>
        <end position="23"/>
    </location>
</feature>
<proteinExistence type="predicted"/>
<dbReference type="Proteomes" id="UP001606210">
    <property type="component" value="Unassembled WGS sequence"/>
</dbReference>
<organism evidence="3 4">
    <name type="scientific">Pelomonas parva</name>
    <dbReference type="NCBI Taxonomy" id="3299032"/>
    <lineage>
        <taxon>Bacteria</taxon>
        <taxon>Pseudomonadati</taxon>
        <taxon>Pseudomonadota</taxon>
        <taxon>Betaproteobacteria</taxon>
        <taxon>Burkholderiales</taxon>
        <taxon>Sphaerotilaceae</taxon>
        <taxon>Roseateles</taxon>
    </lineage>
</organism>
<dbReference type="EMBL" id="JBIGHV010000002">
    <property type="protein sequence ID" value="MFG6429069.1"/>
    <property type="molecule type" value="Genomic_DNA"/>
</dbReference>
<evidence type="ECO:0000313" key="3">
    <source>
        <dbReference type="EMBL" id="MFG6429069.1"/>
    </source>
</evidence>
<keyword evidence="4" id="KW-1185">Reference proteome</keyword>
<evidence type="ECO:0000259" key="2">
    <source>
        <dbReference type="Pfam" id="PF00144"/>
    </source>
</evidence>